<accession>A0ACC0US97</accession>
<proteinExistence type="predicted"/>
<dbReference type="Proteomes" id="UP001163324">
    <property type="component" value="Chromosome 8"/>
</dbReference>
<dbReference type="EMBL" id="CM047947">
    <property type="protein sequence ID" value="KAI9897019.1"/>
    <property type="molecule type" value="Genomic_DNA"/>
</dbReference>
<evidence type="ECO:0000313" key="2">
    <source>
        <dbReference type="Proteomes" id="UP001163324"/>
    </source>
</evidence>
<sequence length="695" mass="75462">MADNDEPEPQFNSLKERIAALNQQKSFNATNADGTRKRPPPPPPPPGRTQTAPANTNGNINGNTAAPAAPSVPSRPTPKAQPPPLPRRDTSTSVASSQDGAQPQMASRGPPPLPNRTASATSQQALTTKKSAQSLRPSDRRGSASSGISQMSTASNMSAVSGTGPNGRFKLPPAFDKNSLPALPPSKREMEARAQQEADTGTAARTRPPPVPTRSDTSVSTRSAPTPSPARPSLPPRLPSRPSKAQESTTDSTSHQTANGDANGASNGRTPAQAVSQLKYGSIRGFGSGSNNRSKAPEQINEDKSLRISQRATDEAPPPVPLASRPTMAQIEAVSTRAASGMEEECWVCKDWSGPDNVAAQYPRQSLPRNDPVGYLAQVLCDPFPSYTDKARAIFTWFHHNIAYDTVSFFGKCVKHVAVDDTIFTGKAVCQGYAEVYKAIANRAGLECVLISGHGKGIGHKDLKPGEPLPPRPKSNHAWNAVRIDGGKWNLIDACWGAGHVDSATQSFTPKFNQDMFIATNEIFGERHLPTEDQYQFRNDGRAIGWEEYFIGEGIYEKPTYYTTAGPEGILERSIQPKEKYISVNSNEVIRFQWSKICPHWKYEEKGRPKAPLLFLSIHGKDGRKDDMVPIETDGYWSWCDVRASDLGAPGQELQVAVITNIDGKDARGLTAKEYFAKRGKVGMSWSYLLRWELA</sequence>
<evidence type="ECO:0000313" key="1">
    <source>
        <dbReference type="EMBL" id="KAI9897019.1"/>
    </source>
</evidence>
<protein>
    <submittedName>
        <fullName evidence="1">Uncharacterized protein</fullName>
    </submittedName>
</protein>
<reference evidence="1" key="1">
    <citation type="submission" date="2022-10" db="EMBL/GenBank/DDBJ databases">
        <title>Complete Genome of Trichothecium roseum strain YXFP-22015, a Plant Pathogen Isolated from Citrus.</title>
        <authorList>
            <person name="Wang Y."/>
            <person name="Zhu L."/>
        </authorList>
    </citation>
    <scope>NUCLEOTIDE SEQUENCE</scope>
    <source>
        <strain evidence="1">YXFP-22015</strain>
    </source>
</reference>
<gene>
    <name evidence="1" type="ORF">N3K66_008041</name>
</gene>
<comment type="caution">
    <text evidence="1">The sequence shown here is derived from an EMBL/GenBank/DDBJ whole genome shotgun (WGS) entry which is preliminary data.</text>
</comment>
<keyword evidence="2" id="KW-1185">Reference proteome</keyword>
<name>A0ACC0US97_9HYPO</name>
<organism evidence="1 2">
    <name type="scientific">Trichothecium roseum</name>
    <dbReference type="NCBI Taxonomy" id="47278"/>
    <lineage>
        <taxon>Eukaryota</taxon>
        <taxon>Fungi</taxon>
        <taxon>Dikarya</taxon>
        <taxon>Ascomycota</taxon>
        <taxon>Pezizomycotina</taxon>
        <taxon>Sordariomycetes</taxon>
        <taxon>Hypocreomycetidae</taxon>
        <taxon>Hypocreales</taxon>
        <taxon>Hypocreales incertae sedis</taxon>
        <taxon>Trichothecium</taxon>
    </lineage>
</organism>